<evidence type="ECO:0000259" key="2">
    <source>
        <dbReference type="PROSITE" id="PS50017"/>
    </source>
</evidence>
<dbReference type="InterPro" id="IPR000488">
    <property type="entry name" value="Death_dom"/>
</dbReference>
<dbReference type="EMBL" id="QYYH01000199">
    <property type="protein sequence ID" value="RJY04939.1"/>
    <property type="molecule type" value="Genomic_DNA"/>
</dbReference>
<gene>
    <name evidence="3" type="ORF">D5R81_18860</name>
</gene>
<protein>
    <recommendedName>
        <fullName evidence="2">Death domain-containing protein</fullName>
    </recommendedName>
</protein>
<name>A0A3A6T9M9_9GAMM</name>
<dbReference type="PROSITE" id="PS50017">
    <property type="entry name" value="DEATH_DOMAIN"/>
    <property type="match status" value="1"/>
</dbReference>
<organism evidence="3 4">
    <name type="scientific">Parashewanella spongiae</name>
    <dbReference type="NCBI Taxonomy" id="342950"/>
    <lineage>
        <taxon>Bacteria</taxon>
        <taxon>Pseudomonadati</taxon>
        <taxon>Pseudomonadota</taxon>
        <taxon>Gammaproteobacteria</taxon>
        <taxon>Alteromonadales</taxon>
        <taxon>Shewanellaceae</taxon>
        <taxon>Parashewanella</taxon>
    </lineage>
</organism>
<dbReference type="Proteomes" id="UP000273022">
    <property type="component" value="Unassembled WGS sequence"/>
</dbReference>
<sequence length="362" mass="40068">MSASQIAPNTSSGFTFNVHVDQTDSATFTKGGIDYEVHQVRCSQCEKFLDIKSLRHHAQKVHPSSQNATQYIRSEASPLPKTDDQKKARRAEIAAEIIQCLKSYSYKWMDIGRGLDMSLEVNNIKGNNSLFNNSPVSYLSELIDQWLAKNNDAIGDTKAEQQCYITLKSALSKANLGSVANQATWPGLQNISLVDIAERKNSGKQRQPTAHNSVSSNGSRLVQQLGYLPSHIQSPSSHHQAGSVHHPSRTKETRQPAPSKRLTYHDFAKIKNLLSTDVVARWETLAVQLGFKGNEVSIIKGNPMNIISGPHSYFFNVIDDWSQWSPGDGRGSKERANIDALKKALERMGISADIIAKLDSIK</sequence>
<comment type="caution">
    <text evidence="3">The sequence shown here is derived from an EMBL/GenBank/DDBJ whole genome shotgun (WGS) entry which is preliminary data.</text>
</comment>
<dbReference type="AlphaFoldDB" id="A0A3A6T9M9"/>
<evidence type="ECO:0000313" key="4">
    <source>
        <dbReference type="Proteomes" id="UP000273022"/>
    </source>
</evidence>
<dbReference type="InterPro" id="IPR011029">
    <property type="entry name" value="DEATH-like_dom_sf"/>
</dbReference>
<dbReference type="Gene3D" id="1.10.533.10">
    <property type="entry name" value="Death Domain, Fas"/>
    <property type="match status" value="1"/>
</dbReference>
<dbReference type="RefSeq" id="WP_121855131.1">
    <property type="nucleotide sequence ID" value="NZ_CP037952.1"/>
</dbReference>
<dbReference type="GO" id="GO:0007165">
    <property type="term" value="P:signal transduction"/>
    <property type="evidence" value="ECO:0007669"/>
    <property type="project" value="InterPro"/>
</dbReference>
<keyword evidence="4" id="KW-1185">Reference proteome</keyword>
<proteinExistence type="predicted"/>
<dbReference type="OrthoDB" id="10020390at2"/>
<reference evidence="3 4" key="1">
    <citation type="submission" date="2018-09" db="EMBL/GenBank/DDBJ databases">
        <title>Phylogeny of the Shewanellaceae, and recommendation for two new genera, Pseudoshewanella and Parashewanella.</title>
        <authorList>
            <person name="Wang G."/>
        </authorList>
    </citation>
    <scope>NUCLEOTIDE SEQUENCE [LARGE SCALE GENOMIC DNA]</scope>
    <source>
        <strain evidence="3 4">KCTC 22492</strain>
    </source>
</reference>
<feature type="region of interest" description="Disordered" evidence="1">
    <location>
        <begin position="232"/>
        <end position="261"/>
    </location>
</feature>
<accession>A0A3A6T9M9</accession>
<evidence type="ECO:0000313" key="3">
    <source>
        <dbReference type="EMBL" id="RJY04939.1"/>
    </source>
</evidence>
<evidence type="ECO:0000256" key="1">
    <source>
        <dbReference type="SAM" id="MobiDB-lite"/>
    </source>
</evidence>
<dbReference type="CDD" id="cd01670">
    <property type="entry name" value="Death"/>
    <property type="match status" value="1"/>
</dbReference>
<feature type="region of interest" description="Disordered" evidence="1">
    <location>
        <begin position="59"/>
        <end position="85"/>
    </location>
</feature>
<feature type="compositionally biased region" description="Polar residues" evidence="1">
    <location>
        <begin position="62"/>
        <end position="72"/>
    </location>
</feature>
<feature type="domain" description="Death" evidence="2">
    <location>
        <begin position="267"/>
        <end position="349"/>
    </location>
</feature>